<evidence type="ECO:0000256" key="5">
    <source>
        <dbReference type="ARBA" id="ARBA00022695"/>
    </source>
</evidence>
<evidence type="ECO:0000256" key="4">
    <source>
        <dbReference type="ARBA" id="ARBA00022679"/>
    </source>
</evidence>
<evidence type="ECO:0000313" key="12">
    <source>
        <dbReference type="EMBL" id="SSD61323.1"/>
    </source>
</evidence>
<protein>
    <recommendedName>
        <fullName evidence="3">DNA-directed DNA polymerase</fullName>
        <ecNumber evidence="3">2.7.7.7</ecNumber>
    </recommendedName>
</protein>
<name>A0A376B9G1_9ASCO</name>
<feature type="domain" description="DNA polymerase alpha/delta/epsilon subunit B" evidence="10">
    <location>
        <begin position="154"/>
        <end position="357"/>
    </location>
</feature>
<dbReference type="GO" id="GO:0043625">
    <property type="term" value="C:delta DNA polymerase complex"/>
    <property type="evidence" value="ECO:0007669"/>
    <property type="project" value="TreeGrafter"/>
</dbReference>
<comment type="catalytic activity">
    <reaction evidence="9">
        <text>DNA(n) + a 2'-deoxyribonucleoside 5'-triphosphate = DNA(n+1) + diphosphate</text>
        <dbReference type="Rhea" id="RHEA:22508"/>
        <dbReference type="Rhea" id="RHEA-COMP:17339"/>
        <dbReference type="Rhea" id="RHEA-COMP:17340"/>
        <dbReference type="ChEBI" id="CHEBI:33019"/>
        <dbReference type="ChEBI" id="CHEBI:61560"/>
        <dbReference type="ChEBI" id="CHEBI:173112"/>
        <dbReference type="EC" id="2.7.7.7"/>
    </reaction>
</comment>
<feature type="domain" description="DNA polymerase delta subunit OB-fold" evidence="11">
    <location>
        <begin position="1"/>
        <end position="130"/>
    </location>
</feature>
<dbReference type="PANTHER" id="PTHR10416:SF0">
    <property type="entry name" value="DNA POLYMERASE DELTA SUBUNIT 2"/>
    <property type="match status" value="1"/>
</dbReference>
<dbReference type="GO" id="GO:0003887">
    <property type="term" value="F:DNA-directed DNA polymerase activity"/>
    <property type="evidence" value="ECO:0007669"/>
    <property type="project" value="UniProtKB-KW"/>
</dbReference>
<dbReference type="InterPro" id="IPR024826">
    <property type="entry name" value="DNA_pol_delta/II_ssu"/>
</dbReference>
<dbReference type="EC" id="2.7.7.7" evidence="3"/>
<dbReference type="Proteomes" id="UP000262825">
    <property type="component" value="Unassembled WGS sequence"/>
</dbReference>
<keyword evidence="5" id="KW-0548">Nucleotidyltransferase</keyword>
<dbReference type="VEuPathDB" id="FungiDB:SCODWIG_03084"/>
<keyword evidence="7" id="KW-0239">DNA-directed DNA polymerase</keyword>
<keyword evidence="8" id="KW-0539">Nucleus</keyword>
<dbReference type="InterPro" id="IPR007185">
    <property type="entry name" value="DNA_pol_a/d/e_bsu"/>
</dbReference>
<proteinExistence type="inferred from homology"/>
<dbReference type="FunFam" id="2.40.50.430:FF:000002">
    <property type="entry name" value="DNA polymerase delta subunit"/>
    <property type="match status" value="1"/>
</dbReference>
<dbReference type="GO" id="GO:0006281">
    <property type="term" value="P:DNA repair"/>
    <property type="evidence" value="ECO:0007669"/>
    <property type="project" value="UniProtKB-ARBA"/>
</dbReference>
<dbReference type="Pfam" id="PF18018">
    <property type="entry name" value="DNA_pol_D_N"/>
    <property type="match status" value="1"/>
</dbReference>
<comment type="subcellular location">
    <subcellularLocation>
        <location evidence="1">Nucleus</location>
    </subcellularLocation>
</comment>
<evidence type="ECO:0000256" key="1">
    <source>
        <dbReference type="ARBA" id="ARBA00004123"/>
    </source>
</evidence>
<evidence type="ECO:0000259" key="10">
    <source>
        <dbReference type="Pfam" id="PF04042"/>
    </source>
</evidence>
<evidence type="ECO:0000256" key="3">
    <source>
        <dbReference type="ARBA" id="ARBA00012417"/>
    </source>
</evidence>
<gene>
    <name evidence="12" type="ORF">SCODWIG_03084</name>
</gene>
<evidence type="ECO:0000313" key="13">
    <source>
        <dbReference type="Proteomes" id="UP000262825"/>
    </source>
</evidence>
<keyword evidence="4" id="KW-0808">Transferase</keyword>
<dbReference type="GO" id="GO:0003677">
    <property type="term" value="F:DNA binding"/>
    <property type="evidence" value="ECO:0007669"/>
    <property type="project" value="InterPro"/>
</dbReference>
<sequence length="405" mass="45772">MYQDRLNILRGKTLNNCNKKWASKYRQVNKVLDISFGEICWCIGSVYCEMKFKPNILEDVINDTYGAPALVTKYSDSETDEIMLEDESGRVLLSGDLISNEKNNELFITGVVIGVLGQETVDGSFEVLEICYPEPLNVPKSISMGNNNGRGTKVAIVSGLNIDSENFDFKRLNQLQEYLIGDLITNSEIGRLIIAGNSISKAKSPEDFNNDISNKLTIFEKFLTNVCKSIPIDLMPGFNDPSDKSWPQQPINKAIFSNSSEVYFNSEMIVNVTNPCLLYYNGVKFLGTSGENVNDIFKYHIKKNIERINVLEATLKWQDIAPTAPDTLWSYPYEDNNPFLFKSEWPKVYFVGNQPRFMFSKINLSSDPNNKDNEITCICVPEFSSTGEIVILDLDTKDVETVNFD</sequence>
<dbReference type="Gene3D" id="3.60.21.50">
    <property type="match status" value="1"/>
</dbReference>
<evidence type="ECO:0000256" key="8">
    <source>
        <dbReference type="ARBA" id="ARBA00023242"/>
    </source>
</evidence>
<dbReference type="Pfam" id="PF04042">
    <property type="entry name" value="DNA_pol_E_B"/>
    <property type="match status" value="1"/>
</dbReference>
<evidence type="ECO:0000256" key="7">
    <source>
        <dbReference type="ARBA" id="ARBA00022932"/>
    </source>
</evidence>
<dbReference type="PANTHER" id="PTHR10416">
    <property type="entry name" value="DNA POLYMERASE DELTA SUBUNIT 2"/>
    <property type="match status" value="1"/>
</dbReference>
<dbReference type="EMBL" id="UFAJ01000652">
    <property type="protein sequence ID" value="SSD61323.1"/>
    <property type="molecule type" value="Genomic_DNA"/>
</dbReference>
<evidence type="ECO:0000256" key="6">
    <source>
        <dbReference type="ARBA" id="ARBA00022705"/>
    </source>
</evidence>
<keyword evidence="6" id="KW-0235">DNA replication</keyword>
<organism evidence="12 13">
    <name type="scientific">Saccharomycodes ludwigii</name>
    <dbReference type="NCBI Taxonomy" id="36035"/>
    <lineage>
        <taxon>Eukaryota</taxon>
        <taxon>Fungi</taxon>
        <taxon>Dikarya</taxon>
        <taxon>Ascomycota</taxon>
        <taxon>Saccharomycotina</taxon>
        <taxon>Saccharomycetes</taxon>
        <taxon>Saccharomycodales</taxon>
        <taxon>Saccharomycodaceae</taxon>
        <taxon>Saccharomycodes</taxon>
    </lineage>
</organism>
<dbReference type="InterPro" id="IPR040663">
    <property type="entry name" value="DNA_pol_D_N"/>
</dbReference>
<dbReference type="Gene3D" id="2.40.50.430">
    <property type="match status" value="1"/>
</dbReference>
<accession>A0A376B9G1</accession>
<keyword evidence="13" id="KW-1185">Reference proteome</keyword>
<evidence type="ECO:0000256" key="9">
    <source>
        <dbReference type="ARBA" id="ARBA00049244"/>
    </source>
</evidence>
<reference evidence="13" key="1">
    <citation type="submission" date="2018-06" db="EMBL/GenBank/DDBJ databases">
        <authorList>
            <person name="Guldener U."/>
        </authorList>
    </citation>
    <scope>NUCLEOTIDE SEQUENCE [LARGE SCALE GENOMIC DNA]</scope>
    <source>
        <strain evidence="13">UTAD17</strain>
    </source>
</reference>
<dbReference type="AlphaFoldDB" id="A0A376B9G1"/>
<evidence type="ECO:0000259" key="11">
    <source>
        <dbReference type="Pfam" id="PF18018"/>
    </source>
</evidence>
<comment type="similarity">
    <text evidence="2">Belongs to the DNA polymerase delta/II small subunit family.</text>
</comment>
<evidence type="ECO:0000256" key="2">
    <source>
        <dbReference type="ARBA" id="ARBA00006035"/>
    </source>
</evidence>
<dbReference type="GO" id="GO:0006273">
    <property type="term" value="P:lagging strand elongation"/>
    <property type="evidence" value="ECO:0007669"/>
    <property type="project" value="UniProtKB-ARBA"/>
</dbReference>